<comment type="caution">
    <text evidence="7">The sequence shown here is derived from an EMBL/GenBank/DDBJ whole genome shotgun (WGS) entry which is preliminary data.</text>
</comment>
<evidence type="ECO:0000256" key="4">
    <source>
        <dbReference type="ARBA" id="ARBA00023136"/>
    </source>
</evidence>
<evidence type="ECO:0000256" key="1">
    <source>
        <dbReference type="ARBA" id="ARBA00004141"/>
    </source>
</evidence>
<keyword evidence="2 5" id="KW-0812">Transmembrane</keyword>
<feature type="transmembrane region" description="Helical" evidence="5">
    <location>
        <begin position="101"/>
        <end position="121"/>
    </location>
</feature>
<dbReference type="InterPro" id="IPR037185">
    <property type="entry name" value="EmrE-like"/>
</dbReference>
<keyword evidence="4 5" id="KW-0472">Membrane</keyword>
<organism evidence="7 8">
    <name type="scientific">Deinococcus arenicola</name>
    <dbReference type="NCBI Taxonomy" id="2994950"/>
    <lineage>
        <taxon>Bacteria</taxon>
        <taxon>Thermotogati</taxon>
        <taxon>Deinococcota</taxon>
        <taxon>Deinococci</taxon>
        <taxon>Deinococcales</taxon>
        <taxon>Deinococcaceae</taxon>
        <taxon>Deinococcus</taxon>
    </lineage>
</organism>
<feature type="transmembrane region" description="Helical" evidence="5">
    <location>
        <begin position="46"/>
        <end position="64"/>
    </location>
</feature>
<proteinExistence type="predicted"/>
<feature type="domain" description="EamA" evidence="6">
    <location>
        <begin position="17"/>
        <end position="143"/>
    </location>
</feature>
<name>A0ABU4DMH4_9DEIO</name>
<keyword evidence="3 5" id="KW-1133">Transmembrane helix</keyword>
<feature type="domain" description="EamA" evidence="6">
    <location>
        <begin position="154"/>
        <end position="292"/>
    </location>
</feature>
<sequence>MAAPSITAIGDQPLGTRGLLLALMITLIWGLNFVVIKWSVAGAPPLLVAALRFAVAAIPAVFFVKPPAVPARILWGYGLSVGVVQFGLLYLAIALGLNPGLASLLMQIQAFFTALLAAAFLRERIQPWQAAGITLAFGGMAVIGLLSGGQVSILGLGLTLVAALGWATSNLLVRASGGANVFSLVVWSSLIAPVPLTVMSGVVNGWDVVATTLLHSGWQLWSAVLYMGLANTVLGFGVWSLLIQRHGAGRVAPLSLLVPVFGLISSAIVYHEVFPPGKVAGAAMIAVGLLLHVFGRRVWPSARRAAITPGAD</sequence>
<keyword evidence="8" id="KW-1185">Reference proteome</keyword>
<feature type="transmembrane region" description="Helical" evidence="5">
    <location>
        <begin position="20"/>
        <end position="40"/>
    </location>
</feature>
<dbReference type="Proteomes" id="UP001276150">
    <property type="component" value="Unassembled WGS sequence"/>
</dbReference>
<dbReference type="PANTHER" id="PTHR32322:SF9">
    <property type="entry name" value="AMINO-ACID METABOLITE EFFLUX PUMP-RELATED"/>
    <property type="match status" value="1"/>
</dbReference>
<feature type="transmembrane region" description="Helical" evidence="5">
    <location>
        <begin position="185"/>
        <end position="206"/>
    </location>
</feature>
<evidence type="ECO:0000313" key="8">
    <source>
        <dbReference type="Proteomes" id="UP001276150"/>
    </source>
</evidence>
<evidence type="ECO:0000256" key="5">
    <source>
        <dbReference type="SAM" id="Phobius"/>
    </source>
</evidence>
<evidence type="ECO:0000313" key="7">
    <source>
        <dbReference type="EMBL" id="MDV6373637.1"/>
    </source>
</evidence>
<protein>
    <submittedName>
        <fullName evidence="7">EamA family transporter</fullName>
    </submittedName>
</protein>
<dbReference type="InterPro" id="IPR000620">
    <property type="entry name" value="EamA_dom"/>
</dbReference>
<dbReference type="EMBL" id="JAPMIV010000003">
    <property type="protein sequence ID" value="MDV6373637.1"/>
    <property type="molecule type" value="Genomic_DNA"/>
</dbReference>
<gene>
    <name evidence="7" type="ORF">ORD21_03370</name>
</gene>
<feature type="transmembrane region" description="Helical" evidence="5">
    <location>
        <begin position="128"/>
        <end position="147"/>
    </location>
</feature>
<feature type="transmembrane region" description="Helical" evidence="5">
    <location>
        <begin position="218"/>
        <end position="239"/>
    </location>
</feature>
<dbReference type="PANTHER" id="PTHR32322">
    <property type="entry name" value="INNER MEMBRANE TRANSPORTER"/>
    <property type="match status" value="1"/>
</dbReference>
<evidence type="ECO:0000256" key="2">
    <source>
        <dbReference type="ARBA" id="ARBA00022692"/>
    </source>
</evidence>
<feature type="transmembrane region" description="Helical" evidence="5">
    <location>
        <begin position="251"/>
        <end position="270"/>
    </location>
</feature>
<accession>A0ABU4DMH4</accession>
<evidence type="ECO:0000259" key="6">
    <source>
        <dbReference type="Pfam" id="PF00892"/>
    </source>
</evidence>
<comment type="subcellular location">
    <subcellularLocation>
        <location evidence="1">Membrane</location>
        <topology evidence="1">Multi-pass membrane protein</topology>
    </subcellularLocation>
</comment>
<dbReference type="SUPFAM" id="SSF103481">
    <property type="entry name" value="Multidrug resistance efflux transporter EmrE"/>
    <property type="match status" value="2"/>
</dbReference>
<feature type="transmembrane region" description="Helical" evidence="5">
    <location>
        <begin position="153"/>
        <end position="173"/>
    </location>
</feature>
<dbReference type="Pfam" id="PF00892">
    <property type="entry name" value="EamA"/>
    <property type="match status" value="2"/>
</dbReference>
<evidence type="ECO:0000256" key="3">
    <source>
        <dbReference type="ARBA" id="ARBA00022989"/>
    </source>
</evidence>
<feature type="transmembrane region" description="Helical" evidence="5">
    <location>
        <begin position="276"/>
        <end position="294"/>
    </location>
</feature>
<reference evidence="7 8" key="1">
    <citation type="submission" date="2022-11" db="EMBL/GenBank/DDBJ databases">
        <title>Deinococcus ZS9-10, Low Temperature and Draught-tolerating, UV-resistant Bacteria from Continental Antarctica.</title>
        <authorList>
            <person name="Cheng L."/>
        </authorList>
    </citation>
    <scope>NUCLEOTIDE SEQUENCE [LARGE SCALE GENOMIC DNA]</scope>
    <source>
        <strain evidence="7 8">ZS9-10</strain>
    </source>
</reference>
<feature type="transmembrane region" description="Helical" evidence="5">
    <location>
        <begin position="76"/>
        <end position="95"/>
    </location>
</feature>
<dbReference type="InterPro" id="IPR050638">
    <property type="entry name" value="AA-Vitamin_Transporters"/>
</dbReference>